<dbReference type="SUPFAM" id="SSF57667">
    <property type="entry name" value="beta-beta-alpha zinc fingers"/>
    <property type="match status" value="3"/>
</dbReference>
<name>A0AAV8WR68_9CUCU</name>
<evidence type="ECO:0000256" key="4">
    <source>
        <dbReference type="ARBA" id="ARBA00022833"/>
    </source>
</evidence>
<gene>
    <name evidence="7" type="ORF">NQ314_018750</name>
</gene>
<dbReference type="Pfam" id="PF00096">
    <property type="entry name" value="zf-C2H2"/>
    <property type="match status" value="2"/>
</dbReference>
<protein>
    <recommendedName>
        <fullName evidence="6">C2H2-type domain-containing protein</fullName>
    </recommendedName>
</protein>
<keyword evidence="4" id="KW-0862">Zinc</keyword>
<evidence type="ECO:0000256" key="2">
    <source>
        <dbReference type="ARBA" id="ARBA00022737"/>
    </source>
</evidence>
<dbReference type="PROSITE" id="PS50157">
    <property type="entry name" value="ZINC_FINGER_C2H2_2"/>
    <property type="match status" value="4"/>
</dbReference>
<accession>A0AAV8WR68</accession>
<evidence type="ECO:0000313" key="7">
    <source>
        <dbReference type="EMBL" id="KAJ8928656.1"/>
    </source>
</evidence>
<dbReference type="SMART" id="SM00355">
    <property type="entry name" value="ZnF_C2H2"/>
    <property type="match status" value="5"/>
</dbReference>
<dbReference type="GO" id="GO:0008270">
    <property type="term" value="F:zinc ion binding"/>
    <property type="evidence" value="ECO:0007669"/>
    <property type="project" value="UniProtKB-KW"/>
</dbReference>
<feature type="domain" description="C2H2-type" evidence="6">
    <location>
        <begin position="101"/>
        <end position="129"/>
    </location>
</feature>
<dbReference type="Proteomes" id="UP001162156">
    <property type="component" value="Unassembled WGS sequence"/>
</dbReference>
<keyword evidence="3 5" id="KW-0863">Zinc-finger</keyword>
<dbReference type="InterPro" id="IPR036236">
    <property type="entry name" value="Znf_C2H2_sf"/>
</dbReference>
<evidence type="ECO:0000259" key="6">
    <source>
        <dbReference type="PROSITE" id="PS50157"/>
    </source>
</evidence>
<dbReference type="Gene3D" id="3.30.160.60">
    <property type="entry name" value="Classic Zinc Finger"/>
    <property type="match status" value="3"/>
</dbReference>
<organism evidence="7 8">
    <name type="scientific">Rhamnusium bicolor</name>
    <dbReference type="NCBI Taxonomy" id="1586634"/>
    <lineage>
        <taxon>Eukaryota</taxon>
        <taxon>Metazoa</taxon>
        <taxon>Ecdysozoa</taxon>
        <taxon>Arthropoda</taxon>
        <taxon>Hexapoda</taxon>
        <taxon>Insecta</taxon>
        <taxon>Pterygota</taxon>
        <taxon>Neoptera</taxon>
        <taxon>Endopterygota</taxon>
        <taxon>Coleoptera</taxon>
        <taxon>Polyphaga</taxon>
        <taxon>Cucujiformia</taxon>
        <taxon>Chrysomeloidea</taxon>
        <taxon>Cerambycidae</taxon>
        <taxon>Lepturinae</taxon>
        <taxon>Rhagiini</taxon>
        <taxon>Rhamnusium</taxon>
    </lineage>
</organism>
<comment type="caution">
    <text evidence="7">The sequence shown here is derived from an EMBL/GenBank/DDBJ whole genome shotgun (WGS) entry which is preliminary data.</text>
</comment>
<sequence length="162" mass="19249">MINPLQFEIATVKQEVSCKECGILLEDKLKLKGHMRNHKQRNVPCDVCGKLFLHKNVMAKHKQFVHYSDYTYKCEFCGACYKSAHNLKVHIQNLHLKNHPYKCDRCEKGFFVMKQLDIHYKVEHEDIRFTCEFCQKPFKTLRGVNKHVSVHDPTFKKTRIHM</sequence>
<evidence type="ECO:0000313" key="8">
    <source>
        <dbReference type="Proteomes" id="UP001162156"/>
    </source>
</evidence>
<evidence type="ECO:0000256" key="1">
    <source>
        <dbReference type="ARBA" id="ARBA00022723"/>
    </source>
</evidence>
<proteinExistence type="predicted"/>
<feature type="domain" description="C2H2-type" evidence="6">
    <location>
        <begin position="72"/>
        <end position="100"/>
    </location>
</feature>
<reference evidence="7" key="1">
    <citation type="journal article" date="2023" name="Insect Mol. Biol.">
        <title>Genome sequencing provides insights into the evolution of gene families encoding plant cell wall-degrading enzymes in longhorned beetles.</title>
        <authorList>
            <person name="Shin N.R."/>
            <person name="Okamura Y."/>
            <person name="Kirsch R."/>
            <person name="Pauchet Y."/>
        </authorList>
    </citation>
    <scope>NUCLEOTIDE SEQUENCE</scope>
    <source>
        <strain evidence="7">RBIC_L_NR</strain>
    </source>
</reference>
<evidence type="ECO:0000256" key="5">
    <source>
        <dbReference type="PROSITE-ProRule" id="PRU00042"/>
    </source>
</evidence>
<dbReference type="PROSITE" id="PS00028">
    <property type="entry name" value="ZINC_FINGER_C2H2_1"/>
    <property type="match status" value="5"/>
</dbReference>
<dbReference type="PANTHER" id="PTHR24379:SF121">
    <property type="entry name" value="C2H2-TYPE DOMAIN-CONTAINING PROTEIN"/>
    <property type="match status" value="1"/>
</dbReference>
<dbReference type="InterPro" id="IPR013087">
    <property type="entry name" value="Znf_C2H2_type"/>
</dbReference>
<dbReference type="PANTHER" id="PTHR24379">
    <property type="entry name" value="KRAB AND ZINC FINGER DOMAIN-CONTAINING"/>
    <property type="match status" value="1"/>
</dbReference>
<dbReference type="AlphaFoldDB" id="A0AAV8WR68"/>
<dbReference type="EMBL" id="JANEYF010005300">
    <property type="protein sequence ID" value="KAJ8928656.1"/>
    <property type="molecule type" value="Genomic_DNA"/>
</dbReference>
<keyword evidence="2" id="KW-0677">Repeat</keyword>
<feature type="domain" description="C2H2-type" evidence="6">
    <location>
        <begin position="129"/>
        <end position="151"/>
    </location>
</feature>
<keyword evidence="8" id="KW-1185">Reference proteome</keyword>
<feature type="domain" description="C2H2-type" evidence="6">
    <location>
        <begin position="43"/>
        <end position="71"/>
    </location>
</feature>
<evidence type="ECO:0000256" key="3">
    <source>
        <dbReference type="ARBA" id="ARBA00022771"/>
    </source>
</evidence>
<keyword evidence="1" id="KW-0479">Metal-binding</keyword>